<evidence type="ECO:0000313" key="2">
    <source>
        <dbReference type="EMBL" id="MBB6143774.1"/>
    </source>
</evidence>
<gene>
    <name evidence="2" type="ORF">HNQ77_001723</name>
</gene>
<reference evidence="2 3" key="1">
    <citation type="submission" date="2020-08" db="EMBL/GenBank/DDBJ databases">
        <title>Genomic Encyclopedia of Type Strains, Phase IV (KMG-IV): sequencing the most valuable type-strain genomes for metagenomic binning, comparative biology and taxonomic classification.</title>
        <authorList>
            <person name="Goeker M."/>
        </authorList>
    </citation>
    <scope>NUCLEOTIDE SEQUENCE [LARGE SCALE GENOMIC DNA]</scope>
    <source>
        <strain evidence="2 3">DSM 103733</strain>
    </source>
</reference>
<comment type="caution">
    <text evidence="2">The sequence shown here is derived from an EMBL/GenBank/DDBJ whole genome shotgun (WGS) entry which is preliminary data.</text>
</comment>
<protein>
    <submittedName>
        <fullName evidence="2">Uncharacterized protein</fullName>
    </submittedName>
</protein>
<sequence>MATREQVLTVDEDSSPASRGQCEKVFTPSTVVFNAGLEAN</sequence>
<dbReference type="EMBL" id="JACHEK010000003">
    <property type="protein sequence ID" value="MBB6143774.1"/>
    <property type="molecule type" value="Genomic_DNA"/>
</dbReference>
<keyword evidence="3" id="KW-1185">Reference proteome</keyword>
<dbReference type="RefSeq" id="WP_269430953.1">
    <property type="nucleotide sequence ID" value="NZ_LBHJ01000003.1"/>
</dbReference>
<evidence type="ECO:0000313" key="3">
    <source>
        <dbReference type="Proteomes" id="UP000538666"/>
    </source>
</evidence>
<dbReference type="Proteomes" id="UP000538666">
    <property type="component" value="Unassembled WGS sequence"/>
</dbReference>
<feature type="region of interest" description="Disordered" evidence="1">
    <location>
        <begin position="1"/>
        <end position="21"/>
    </location>
</feature>
<accession>A0A841K0K0</accession>
<name>A0A841K0K0_9BACT</name>
<proteinExistence type="predicted"/>
<evidence type="ECO:0000256" key="1">
    <source>
        <dbReference type="SAM" id="MobiDB-lite"/>
    </source>
</evidence>
<dbReference type="AlphaFoldDB" id="A0A841K0K0"/>
<organism evidence="2 3">
    <name type="scientific">Silvibacterium bohemicum</name>
    <dbReference type="NCBI Taxonomy" id="1577686"/>
    <lineage>
        <taxon>Bacteria</taxon>
        <taxon>Pseudomonadati</taxon>
        <taxon>Acidobacteriota</taxon>
        <taxon>Terriglobia</taxon>
        <taxon>Terriglobales</taxon>
        <taxon>Acidobacteriaceae</taxon>
        <taxon>Silvibacterium</taxon>
    </lineage>
</organism>